<feature type="chain" id="PRO_5042223279" evidence="2">
    <location>
        <begin position="17"/>
        <end position="209"/>
    </location>
</feature>
<name>A0AAD5X1N1_9FUNG</name>
<gene>
    <name evidence="3" type="ORF">HK097_000170</name>
</gene>
<keyword evidence="2" id="KW-0732">Signal</keyword>
<evidence type="ECO:0000256" key="2">
    <source>
        <dbReference type="SAM" id="SignalP"/>
    </source>
</evidence>
<dbReference type="AlphaFoldDB" id="A0AAD5X1N1"/>
<accession>A0AAD5X1N1</accession>
<keyword evidence="4" id="KW-1185">Reference proteome</keyword>
<proteinExistence type="predicted"/>
<protein>
    <submittedName>
        <fullName evidence="3">Uncharacterized protein</fullName>
    </submittedName>
</protein>
<feature type="region of interest" description="Disordered" evidence="1">
    <location>
        <begin position="71"/>
        <end position="90"/>
    </location>
</feature>
<organism evidence="3 4">
    <name type="scientific">Rhizophlyctis rosea</name>
    <dbReference type="NCBI Taxonomy" id="64517"/>
    <lineage>
        <taxon>Eukaryota</taxon>
        <taxon>Fungi</taxon>
        <taxon>Fungi incertae sedis</taxon>
        <taxon>Chytridiomycota</taxon>
        <taxon>Chytridiomycota incertae sedis</taxon>
        <taxon>Chytridiomycetes</taxon>
        <taxon>Rhizophlyctidales</taxon>
        <taxon>Rhizophlyctidaceae</taxon>
        <taxon>Rhizophlyctis</taxon>
    </lineage>
</organism>
<evidence type="ECO:0000256" key="1">
    <source>
        <dbReference type="SAM" id="MobiDB-lite"/>
    </source>
</evidence>
<evidence type="ECO:0000313" key="4">
    <source>
        <dbReference type="Proteomes" id="UP001212841"/>
    </source>
</evidence>
<dbReference type="EMBL" id="JADGJD010001015">
    <property type="protein sequence ID" value="KAJ3047169.1"/>
    <property type="molecule type" value="Genomic_DNA"/>
</dbReference>
<feature type="region of interest" description="Disordered" evidence="1">
    <location>
        <begin position="107"/>
        <end position="161"/>
    </location>
</feature>
<reference evidence="3" key="1">
    <citation type="submission" date="2020-05" db="EMBL/GenBank/DDBJ databases">
        <title>Phylogenomic resolution of chytrid fungi.</title>
        <authorList>
            <person name="Stajich J.E."/>
            <person name="Amses K."/>
            <person name="Simmons R."/>
            <person name="Seto K."/>
            <person name="Myers J."/>
            <person name="Bonds A."/>
            <person name="Quandt C.A."/>
            <person name="Barry K."/>
            <person name="Liu P."/>
            <person name="Grigoriev I."/>
            <person name="Longcore J.E."/>
            <person name="James T.Y."/>
        </authorList>
    </citation>
    <scope>NUCLEOTIDE SEQUENCE</scope>
    <source>
        <strain evidence="3">JEL0318</strain>
    </source>
</reference>
<evidence type="ECO:0000313" key="3">
    <source>
        <dbReference type="EMBL" id="KAJ3047169.1"/>
    </source>
</evidence>
<feature type="signal peptide" evidence="2">
    <location>
        <begin position="1"/>
        <end position="16"/>
    </location>
</feature>
<sequence>MAKSIFRYLLFQFVLSLYFLDHPLPDSVFQPFNSALNLLPHLHQTAAPRIRYRRSPLNIDHETLVRRQVAADPAAPADPASTIAPAPTTTVPPIVPAVTTVPPVATTTAPAAPTVPPVATAPGATATTRPTVPTTTTSRTTTTTTSQTSRRSSSTAAAPSSEWVMATETAYTYLPQASPRSSAVGVYGATGWKHWGPIVLAVVLKIMFL</sequence>
<comment type="caution">
    <text evidence="3">The sequence shown here is derived from an EMBL/GenBank/DDBJ whole genome shotgun (WGS) entry which is preliminary data.</text>
</comment>
<dbReference type="Proteomes" id="UP001212841">
    <property type="component" value="Unassembled WGS sequence"/>
</dbReference>